<evidence type="ECO:0000313" key="1">
    <source>
        <dbReference type="EMBL" id="TFK67429.1"/>
    </source>
</evidence>
<organism evidence="1 2">
    <name type="scientific">Pluteus cervinus</name>
    <dbReference type="NCBI Taxonomy" id="181527"/>
    <lineage>
        <taxon>Eukaryota</taxon>
        <taxon>Fungi</taxon>
        <taxon>Dikarya</taxon>
        <taxon>Basidiomycota</taxon>
        <taxon>Agaricomycotina</taxon>
        <taxon>Agaricomycetes</taxon>
        <taxon>Agaricomycetidae</taxon>
        <taxon>Agaricales</taxon>
        <taxon>Pluteineae</taxon>
        <taxon>Pluteaceae</taxon>
        <taxon>Pluteus</taxon>
    </lineage>
</organism>
<name>A0ACD3AQ90_9AGAR</name>
<gene>
    <name evidence="1" type="ORF">BDN72DRAFT_843028</name>
</gene>
<dbReference type="Proteomes" id="UP000308600">
    <property type="component" value="Unassembled WGS sequence"/>
</dbReference>
<dbReference type="EMBL" id="ML208376">
    <property type="protein sequence ID" value="TFK67429.1"/>
    <property type="molecule type" value="Genomic_DNA"/>
</dbReference>
<protein>
    <submittedName>
        <fullName evidence="1">Uncharacterized protein</fullName>
    </submittedName>
</protein>
<proteinExistence type="predicted"/>
<sequence>MKPLTFYDLTSRLRTKAWSSNAWKTRYTLNYKQLPYKTEWVQMESIAAVYQQIGAEPTQYKRDGTPVYTLPVIFDPNTNRAISDSLQITNYLDKQYPDTPPLIQFPGLGPHHQAREAMLQAAFVDSFGTHAMGSLWQFMLLRMHHILHDETRIYFRMTREAMFKRPLEQVVPKRENGQWEREWSKVKKGFEMVDGWFRLGDSERDPGEGAVKGMDYQLSYVHLVVGSSLKFIKAVAGEDSQEWRDIMTWSGGRWKRLSDQLVAYEYVDDTARL</sequence>
<reference evidence="1 2" key="1">
    <citation type="journal article" date="2019" name="Nat. Ecol. Evol.">
        <title>Megaphylogeny resolves global patterns of mushroom evolution.</title>
        <authorList>
            <person name="Varga T."/>
            <person name="Krizsan K."/>
            <person name="Foldi C."/>
            <person name="Dima B."/>
            <person name="Sanchez-Garcia M."/>
            <person name="Sanchez-Ramirez S."/>
            <person name="Szollosi G.J."/>
            <person name="Szarkandi J.G."/>
            <person name="Papp V."/>
            <person name="Albert L."/>
            <person name="Andreopoulos W."/>
            <person name="Angelini C."/>
            <person name="Antonin V."/>
            <person name="Barry K.W."/>
            <person name="Bougher N.L."/>
            <person name="Buchanan P."/>
            <person name="Buyck B."/>
            <person name="Bense V."/>
            <person name="Catcheside P."/>
            <person name="Chovatia M."/>
            <person name="Cooper J."/>
            <person name="Damon W."/>
            <person name="Desjardin D."/>
            <person name="Finy P."/>
            <person name="Geml J."/>
            <person name="Haridas S."/>
            <person name="Hughes K."/>
            <person name="Justo A."/>
            <person name="Karasinski D."/>
            <person name="Kautmanova I."/>
            <person name="Kiss B."/>
            <person name="Kocsube S."/>
            <person name="Kotiranta H."/>
            <person name="LaButti K.M."/>
            <person name="Lechner B.E."/>
            <person name="Liimatainen K."/>
            <person name="Lipzen A."/>
            <person name="Lukacs Z."/>
            <person name="Mihaltcheva S."/>
            <person name="Morgado L.N."/>
            <person name="Niskanen T."/>
            <person name="Noordeloos M.E."/>
            <person name="Ohm R.A."/>
            <person name="Ortiz-Santana B."/>
            <person name="Ovrebo C."/>
            <person name="Racz N."/>
            <person name="Riley R."/>
            <person name="Savchenko A."/>
            <person name="Shiryaev A."/>
            <person name="Soop K."/>
            <person name="Spirin V."/>
            <person name="Szebenyi C."/>
            <person name="Tomsovsky M."/>
            <person name="Tulloss R.E."/>
            <person name="Uehling J."/>
            <person name="Grigoriev I.V."/>
            <person name="Vagvolgyi C."/>
            <person name="Papp T."/>
            <person name="Martin F.M."/>
            <person name="Miettinen O."/>
            <person name="Hibbett D.S."/>
            <person name="Nagy L.G."/>
        </authorList>
    </citation>
    <scope>NUCLEOTIDE SEQUENCE [LARGE SCALE GENOMIC DNA]</scope>
    <source>
        <strain evidence="1 2">NL-1719</strain>
    </source>
</reference>
<evidence type="ECO:0000313" key="2">
    <source>
        <dbReference type="Proteomes" id="UP000308600"/>
    </source>
</evidence>
<keyword evidence="2" id="KW-1185">Reference proteome</keyword>
<accession>A0ACD3AQ90</accession>